<protein>
    <recommendedName>
        <fullName evidence="1">Small acidic protein-like domain-containing protein</fullName>
    </recommendedName>
</protein>
<evidence type="ECO:0000259" key="1">
    <source>
        <dbReference type="Pfam" id="PF15477"/>
    </source>
</evidence>
<dbReference type="Pfam" id="PF15477">
    <property type="entry name" value="SMAP"/>
    <property type="match status" value="1"/>
</dbReference>
<dbReference type="PANTHER" id="PTHR22426">
    <property type="entry name" value="ARGININE_SERINE-RICH COILED-COIL PROTEIN 2"/>
    <property type="match status" value="1"/>
</dbReference>
<evidence type="ECO:0000313" key="3">
    <source>
        <dbReference type="Proteomes" id="UP000092462"/>
    </source>
</evidence>
<feature type="domain" description="Small acidic protein-like" evidence="1">
    <location>
        <begin position="46"/>
        <end position="118"/>
    </location>
</feature>
<dbReference type="AlphaFoldDB" id="A0A1B0DL15"/>
<sequence>MITSTRLCYYNPGVVNPSRYAEQMQKRKLLWSHKKADNVEQAAAKWETAKFSQDQDGKVASKFMRLMGIKEPPKAGGGGSSGSGVDLVKKQEELFSTMEQQYEVARQVTHTMRGVGLGFTSQSRPF</sequence>
<name>A0A1B0DL15_PHLPP</name>
<evidence type="ECO:0000313" key="2">
    <source>
        <dbReference type="EnsemblMetazoa" id="PPAI008959-PA"/>
    </source>
</evidence>
<dbReference type="VEuPathDB" id="VectorBase:PPAI008959"/>
<dbReference type="EnsemblMetazoa" id="PPAI008959-RA">
    <property type="protein sequence ID" value="PPAI008959-PA"/>
    <property type="gene ID" value="PPAI008959"/>
</dbReference>
<dbReference type="InterPro" id="IPR028124">
    <property type="entry name" value="SMAP_dom"/>
</dbReference>
<dbReference type="Proteomes" id="UP000092462">
    <property type="component" value="Unassembled WGS sequence"/>
</dbReference>
<dbReference type="EMBL" id="AJVK01068967">
    <property type="status" value="NOT_ANNOTATED_CDS"/>
    <property type="molecule type" value="Genomic_DNA"/>
</dbReference>
<dbReference type="VEuPathDB" id="VectorBase:PPAPM1_001926"/>
<reference evidence="2" key="1">
    <citation type="submission" date="2022-08" db="UniProtKB">
        <authorList>
            <consortium name="EnsemblMetazoa"/>
        </authorList>
    </citation>
    <scope>IDENTIFICATION</scope>
    <source>
        <strain evidence="2">Israel</strain>
    </source>
</reference>
<dbReference type="PANTHER" id="PTHR22426:SF2">
    <property type="entry name" value="ARGININE_SERINE-RICH COILED-COIL PROTEIN 2"/>
    <property type="match status" value="1"/>
</dbReference>
<keyword evidence="3" id="KW-1185">Reference proteome</keyword>
<accession>A0A1B0DL15</accession>
<organism evidence="2 3">
    <name type="scientific">Phlebotomus papatasi</name>
    <name type="common">Sandfly</name>
    <dbReference type="NCBI Taxonomy" id="29031"/>
    <lineage>
        <taxon>Eukaryota</taxon>
        <taxon>Metazoa</taxon>
        <taxon>Ecdysozoa</taxon>
        <taxon>Arthropoda</taxon>
        <taxon>Hexapoda</taxon>
        <taxon>Insecta</taxon>
        <taxon>Pterygota</taxon>
        <taxon>Neoptera</taxon>
        <taxon>Endopterygota</taxon>
        <taxon>Diptera</taxon>
        <taxon>Nematocera</taxon>
        <taxon>Psychodoidea</taxon>
        <taxon>Psychodidae</taxon>
        <taxon>Phlebotomus</taxon>
        <taxon>Phlebotomus</taxon>
    </lineage>
</organism>
<proteinExistence type="predicted"/>